<dbReference type="eggNOG" id="COG3209">
    <property type="taxonomic scope" value="Bacteria"/>
</dbReference>
<evidence type="ECO:0000313" key="5">
    <source>
        <dbReference type="Proteomes" id="UP000002217"/>
    </source>
</evidence>
<dbReference type="Pfam" id="PF25023">
    <property type="entry name" value="TEN_YD-shell"/>
    <property type="match status" value="3"/>
</dbReference>
<protein>
    <submittedName>
        <fullName evidence="4">YD repeat protein</fullName>
    </submittedName>
</protein>
<dbReference type="InterPro" id="IPR008979">
    <property type="entry name" value="Galactose-bd-like_sf"/>
</dbReference>
<keyword evidence="1" id="KW-0677">Repeat</keyword>
<feature type="domain" description="DUF6531" evidence="2">
    <location>
        <begin position="337"/>
        <end position="408"/>
    </location>
</feature>
<evidence type="ECO:0000256" key="1">
    <source>
        <dbReference type="ARBA" id="ARBA00022737"/>
    </source>
</evidence>
<organism evidence="4 5">
    <name type="scientific">Desulfofarcimen acetoxidans (strain ATCC 49208 / DSM 771 / KCTC 5769 / VKM B-1644 / 5575)</name>
    <name type="common">Desulfotomaculum acetoxidans</name>
    <dbReference type="NCBI Taxonomy" id="485916"/>
    <lineage>
        <taxon>Bacteria</taxon>
        <taxon>Bacillati</taxon>
        <taxon>Bacillota</taxon>
        <taxon>Clostridia</taxon>
        <taxon>Eubacteriales</taxon>
        <taxon>Peptococcaceae</taxon>
        <taxon>Desulfofarcimen</taxon>
    </lineage>
</organism>
<keyword evidence="5" id="KW-1185">Reference proteome</keyword>
<gene>
    <name evidence="4" type="ordered locus">Dtox_0874</name>
</gene>
<dbReference type="PANTHER" id="PTHR32305">
    <property type="match status" value="1"/>
</dbReference>
<dbReference type="InterPro" id="IPR006530">
    <property type="entry name" value="YD"/>
</dbReference>
<evidence type="ECO:0000259" key="3">
    <source>
        <dbReference type="Pfam" id="PF25023"/>
    </source>
</evidence>
<dbReference type="EMBL" id="CP001720">
    <property type="protein sequence ID" value="ACV61771.1"/>
    <property type="molecule type" value="Genomic_DNA"/>
</dbReference>
<dbReference type="RefSeq" id="WP_015756487.1">
    <property type="nucleotide sequence ID" value="NC_013216.1"/>
</dbReference>
<dbReference type="Gene3D" id="2.180.10.10">
    <property type="entry name" value="RHS repeat-associated core"/>
    <property type="match status" value="3"/>
</dbReference>
<name>C8W2A7_DESAS</name>
<dbReference type="Gene3D" id="2.60.120.260">
    <property type="entry name" value="Galactose-binding domain-like"/>
    <property type="match status" value="1"/>
</dbReference>
<dbReference type="SUPFAM" id="SSF49785">
    <property type="entry name" value="Galactose-binding domain-like"/>
    <property type="match status" value="1"/>
</dbReference>
<feature type="domain" description="Teneurin-like YD-shell" evidence="3">
    <location>
        <begin position="448"/>
        <end position="622"/>
    </location>
</feature>
<sequence>MAFHKAKLFCLIFLVVILLSLTAGFPAIIFGTELEQSTDLIKEQISNTDKDEILYSIKQDESYLLEQDPSSNNKIFIKHIKHMPDDNIIEPKPFAPVRDSSVYISPKQTVTKEVYKTNTHDLTLVSEKELQKSVTSVVYGSFSIRNKQGLYTAKFSDKIEKNVLKFSYGNTELFLAPLEAVSVSGKVYENTINYENIFPNTDLRYILEENRLKEEIVTKKYTGQSEFSFQLSVTGAVYAFSEDDRIYFIEPDTGRISFYMPRPYALDSNGNRCDANNFELSKEGILQFSINSNWLQKAVYPVIIDPTINLAGSDGSGIESYWNYSKIDLGGGWESSVNTCNLNLVLSKGLFLIPGRGLPIGDSLTYNSIDTRGGPVGIGWHLGTDISLTERQDGTVLYVEGDGSSHIFTPNGTGGYTSPKGIYLTLQKLGSGNFKITDKKQNIYTFVNGKPSKFVDRDNNTTTFTYDASGRLYQLSDPSDRKLTYTYNTSGQLSAMTDPGNRTYQLAYQNSRLAAVTDPLNKTVTFAYDANGYLASLTDPLNRVTSFINSSDGKLQTIRDARTNGQDIYDTLFSQSTQTNTIVTTVIDPGSHRFTFTHDYSTGNLTKYQDQLGNSWQYSWSSNSLITAQDAKGTITYEYDTKGNIIKKTITVDNDANNNIIQTMTYDEYNQLLEFVDGSGRKTSYKYDNRGNLLSTGNPDIKESNGRRYDQYGNVIEYSPRLSSTCNLLNNGSFENSTNYWTRIAGNATVSMEGCQLYGNSALKMSSNTYTTDLFYQRVTGLHNYDKLTLRADIKLDNVHGGVIIKLYYDPSHWESYVCSGSGTTPIVITSTVPYGTGSRYVDVYIGLNNATGTAWIDGVQLENMCQSGNGYTLSAYNSVEDSSFENYARNWTIGSNFSIYTGVAWEGVRSGLLYHSTNNLSSFYQDIPVYGGESMTLSGMVSASCEGTGAYFKVDYYDASNQIIPGYTVQTGSVKTYEKWGEFTRLSCLAITPSQAKYARLRAVLDGKGKAFFDSIKLVHRDGEKYTYSASGNYLTTSEDALGKQSRRVYNENTGTQLSFTDASNNTTYYDYDNLNRLVRVTDPMSGHAYYEYDPVSNLTATRDPKSSSSTDSTYRTLFAHNNINQLNTLADPLLRNISNTYDRSSNLTRVSLPNGLQINYTYDSANRLTSKILDNGKHYNYSYDGANNLISVTDQDNKSCLWDYDGAGRVKYSTDSFGYRLDYTWDKSNNLVKESYPPSTYACISYIYGSDNRLLQVNGIGDSFNYYYDESGRVFKIIYGNGLYSLKNIIYYPNGWCKNIQNCLRGGERYVYDYSYYNNGNISSISSWAGIDNFVYDANGRLTSWSFTPQNGSPVQESYIYDAAGNMLRKGSRDFSYNNANQITNSGFTYDNNGNMTSDGTFNYTYDTESQLTQVKRVSDNSLVATYNYRHDGLRTSKTVYSGQTSQTTYFNWDAFGRLVRESDSAGNVSFYNYDNQGKLVCFRKNNYTYEVHLNLRGDVYLLTNIDGGFYAKYNYDPWGNQISYSGWISAPFRYAGYYYDEETGLYYLKSRYYSPALGRFLTKDSIKYIKYKNPQTLNLYSYAGSNPVNNVDPTGEIPVRATWKAFEDKLGELLDTAKNSKKGLGNRIVDYITKTGEAWEAKSGEYISNSPQLKAFMRQFGDKFRLVINETTECSKPLLENLRDTRGKLYRMVNGKLIPINIEEALKAPPAIFVFPPGWKNWFQEDYGT</sequence>
<reference evidence="4 5" key="1">
    <citation type="journal article" date="2009" name="Stand. Genomic Sci.">
        <title>Complete genome sequence of Desulfotomaculum acetoxidans type strain (5575).</title>
        <authorList>
            <person name="Spring S."/>
            <person name="Lapidus A."/>
            <person name="Schroder M."/>
            <person name="Gleim D."/>
            <person name="Sims D."/>
            <person name="Meincke L."/>
            <person name="Glavina Del Rio T."/>
            <person name="Tice H."/>
            <person name="Copeland A."/>
            <person name="Cheng J.F."/>
            <person name="Lucas S."/>
            <person name="Chen F."/>
            <person name="Nolan M."/>
            <person name="Bruce D."/>
            <person name="Goodwin L."/>
            <person name="Pitluck S."/>
            <person name="Ivanova N."/>
            <person name="Mavromatis K."/>
            <person name="Mikhailova N."/>
            <person name="Pati A."/>
            <person name="Chen A."/>
            <person name="Palaniappan K."/>
            <person name="Land M."/>
            <person name="Hauser L."/>
            <person name="Chang Y.J."/>
            <person name="Jeffries C.D."/>
            <person name="Chain P."/>
            <person name="Saunders E."/>
            <person name="Brettin T."/>
            <person name="Detter J.C."/>
            <person name="Goker M."/>
            <person name="Bristow J."/>
            <person name="Eisen J.A."/>
            <person name="Markowitz V."/>
            <person name="Hugenholtz P."/>
            <person name="Kyrpides N.C."/>
            <person name="Klenk H.P."/>
            <person name="Han C."/>
        </authorList>
    </citation>
    <scope>NUCLEOTIDE SEQUENCE [LARGE SCALE GENOMIC DNA]</scope>
    <source>
        <strain evidence="5">ATCC 49208 / DSM 771 / VKM B-1644</strain>
    </source>
</reference>
<dbReference type="NCBIfam" id="TIGR03696">
    <property type="entry name" value="Rhs_assc_core"/>
    <property type="match status" value="1"/>
</dbReference>
<dbReference type="HOGENOM" id="CLU_001086_0_0_9"/>
<dbReference type="SUPFAM" id="SSF50998">
    <property type="entry name" value="Quinoprotein alcohol dehydrogenase-like"/>
    <property type="match status" value="1"/>
</dbReference>
<dbReference type="KEGG" id="dae:Dtox_0874"/>
<evidence type="ECO:0000313" key="4">
    <source>
        <dbReference type="EMBL" id="ACV61771.1"/>
    </source>
</evidence>
<dbReference type="Pfam" id="PF20148">
    <property type="entry name" value="DUF6531"/>
    <property type="match status" value="1"/>
</dbReference>
<dbReference type="InterPro" id="IPR056823">
    <property type="entry name" value="TEN-like_YD-shell"/>
</dbReference>
<accession>C8W2A7</accession>
<dbReference type="OrthoDB" id="513777at2"/>
<proteinExistence type="predicted"/>
<dbReference type="InterPro" id="IPR045351">
    <property type="entry name" value="DUF6531"/>
</dbReference>
<dbReference type="Proteomes" id="UP000002217">
    <property type="component" value="Chromosome"/>
</dbReference>
<dbReference type="Pfam" id="PF05593">
    <property type="entry name" value="RHS_repeat"/>
    <property type="match status" value="2"/>
</dbReference>
<feature type="domain" description="Teneurin-like YD-shell" evidence="3">
    <location>
        <begin position="1139"/>
        <end position="1278"/>
    </location>
</feature>
<dbReference type="InterPro" id="IPR011047">
    <property type="entry name" value="Quinoprotein_ADH-like_sf"/>
</dbReference>
<dbReference type="InterPro" id="IPR050708">
    <property type="entry name" value="T6SS_VgrG/RHS"/>
</dbReference>
<dbReference type="NCBIfam" id="TIGR01643">
    <property type="entry name" value="YD_repeat_2x"/>
    <property type="match status" value="7"/>
</dbReference>
<dbReference type="InterPro" id="IPR031325">
    <property type="entry name" value="RHS_repeat"/>
</dbReference>
<evidence type="ECO:0000259" key="2">
    <source>
        <dbReference type="Pfam" id="PF20148"/>
    </source>
</evidence>
<dbReference type="STRING" id="485916.Dtox_0874"/>
<dbReference type="InterPro" id="IPR022385">
    <property type="entry name" value="Rhs_assc_core"/>
</dbReference>
<dbReference type="PANTHER" id="PTHR32305:SF15">
    <property type="entry name" value="PROTEIN RHSA-RELATED"/>
    <property type="match status" value="1"/>
</dbReference>
<feature type="domain" description="Teneurin-like YD-shell" evidence="3">
    <location>
        <begin position="1292"/>
        <end position="1591"/>
    </location>
</feature>